<organism evidence="2 3">
    <name type="scientific">Algibacter miyuki</name>
    <dbReference type="NCBI Taxonomy" id="1306933"/>
    <lineage>
        <taxon>Bacteria</taxon>
        <taxon>Pseudomonadati</taxon>
        <taxon>Bacteroidota</taxon>
        <taxon>Flavobacteriia</taxon>
        <taxon>Flavobacteriales</taxon>
        <taxon>Flavobacteriaceae</taxon>
        <taxon>Algibacter</taxon>
    </lineage>
</organism>
<dbReference type="EMBL" id="JBHMFA010000034">
    <property type="protein sequence ID" value="MFB9106782.1"/>
    <property type="molecule type" value="Genomic_DNA"/>
</dbReference>
<reference evidence="2 3" key="1">
    <citation type="submission" date="2024-09" db="EMBL/GenBank/DDBJ databases">
        <authorList>
            <person name="Sun Q."/>
            <person name="Mori K."/>
        </authorList>
    </citation>
    <scope>NUCLEOTIDE SEQUENCE [LARGE SCALE GENOMIC DNA]</scope>
    <source>
        <strain evidence="2 3">CECT 8300</strain>
    </source>
</reference>
<name>A0ABV5H4G2_9FLAO</name>
<proteinExistence type="predicted"/>
<accession>A0ABV5H4G2</accession>
<evidence type="ECO:0000313" key="3">
    <source>
        <dbReference type="Proteomes" id="UP001589590"/>
    </source>
</evidence>
<evidence type="ECO:0000313" key="2">
    <source>
        <dbReference type="EMBL" id="MFB9106782.1"/>
    </source>
</evidence>
<sequence>MIKLKSFGKLALSIVTSVNVYSQNPPANIVLPSNPRVTTDMLTSGDNGFAIGITSNGGGVINKLIIPGITAKSDNPDKDVSGPKADLYGRSGQMTFRDGAHSSKYNPTQAGFHERLGTRTTVETVNKNGTAKKLIVGPFRLALWRADNGYDFTENEIGDNGNGGKVALKDPYNDDDKLFLDRTTADPKDEILIAGDNKVLDIDEIEEGPEITHTDEVGTPFTYYGTYEDMIGESGFTDASGSIIRHYYEARYYNEADHSLEQFRFGTIRADSKQDAGKPILKSDLFKKPATSLFPIPLAYLKDSGYKTDYKDLSNMSNAWNLRMDNDYWEPAFRFVFNQDTDAWVRTARGEKPKKPVFRSDTGNFKEIFMLTSEEDVDSDVGFALMLFRPKSVINDKQIVGRKKVNGVWENIYELRRTFESYASESFLRIPISATSRGMSTFGFRNRVDYLLNPDALVDGIREVYRAEYYIVYGTPKECLDNLAKIEAFAAIESSLDVEDLYLDTLTSVYPNPSSNGVFHLRQSAPWTVYTLQGQKLKTGNSNLVKLSHPKPGIYIIKQAGKVCKVVVK</sequence>
<dbReference type="NCBIfam" id="TIGR04183">
    <property type="entry name" value="Por_Secre_tail"/>
    <property type="match status" value="1"/>
</dbReference>
<dbReference type="InterPro" id="IPR026444">
    <property type="entry name" value="Secre_tail"/>
</dbReference>
<keyword evidence="1" id="KW-0732">Signal</keyword>
<protein>
    <submittedName>
        <fullName evidence="2">T9SS type A sorting domain-containing protein</fullName>
    </submittedName>
</protein>
<evidence type="ECO:0000256" key="1">
    <source>
        <dbReference type="ARBA" id="ARBA00022729"/>
    </source>
</evidence>
<gene>
    <name evidence="2" type="ORF">ACFFU1_17875</name>
</gene>
<dbReference type="RefSeq" id="WP_290267968.1">
    <property type="nucleotide sequence ID" value="NZ_JAUFQP010000001.1"/>
</dbReference>
<dbReference type="Proteomes" id="UP001589590">
    <property type="component" value="Unassembled WGS sequence"/>
</dbReference>
<comment type="caution">
    <text evidence="2">The sequence shown here is derived from an EMBL/GenBank/DDBJ whole genome shotgun (WGS) entry which is preliminary data.</text>
</comment>
<keyword evidence="3" id="KW-1185">Reference proteome</keyword>